<dbReference type="PROSITE" id="PS51257">
    <property type="entry name" value="PROKAR_LIPOPROTEIN"/>
    <property type="match status" value="1"/>
</dbReference>
<reference evidence="1" key="1">
    <citation type="submission" date="2021-06" db="EMBL/GenBank/DDBJ databases">
        <title>44 bacteria genomes isolated from Dapeng, Shenzhen.</title>
        <authorList>
            <person name="Zheng W."/>
            <person name="Yu S."/>
            <person name="Huang Y."/>
        </authorList>
    </citation>
    <scope>NUCLEOTIDE SEQUENCE</scope>
    <source>
        <strain evidence="1">DP5N28-2</strain>
    </source>
</reference>
<gene>
    <name evidence="1" type="ORF">KUV50_10330</name>
</gene>
<evidence type="ECO:0008006" key="3">
    <source>
        <dbReference type="Google" id="ProtNLM"/>
    </source>
</evidence>
<dbReference type="EMBL" id="JAHVHU010000009">
    <property type="protein sequence ID" value="MBY5958530.1"/>
    <property type="molecule type" value="Genomic_DNA"/>
</dbReference>
<protein>
    <recommendedName>
        <fullName evidence="3">Lipocalin-like domain-containing protein</fullName>
    </recommendedName>
</protein>
<organism evidence="1 2">
    <name type="scientific">Membranihabitans marinus</name>
    <dbReference type="NCBI Taxonomy" id="1227546"/>
    <lineage>
        <taxon>Bacteria</taxon>
        <taxon>Pseudomonadati</taxon>
        <taxon>Bacteroidota</taxon>
        <taxon>Saprospiria</taxon>
        <taxon>Saprospirales</taxon>
        <taxon>Saprospiraceae</taxon>
        <taxon>Membranihabitans</taxon>
    </lineage>
</organism>
<keyword evidence="2" id="KW-1185">Reference proteome</keyword>
<evidence type="ECO:0000313" key="2">
    <source>
        <dbReference type="Proteomes" id="UP000753961"/>
    </source>
</evidence>
<proteinExistence type="predicted"/>
<dbReference type="AlphaFoldDB" id="A0A953L973"/>
<name>A0A953L973_9BACT</name>
<dbReference type="RefSeq" id="WP_222580069.1">
    <property type="nucleotide sequence ID" value="NZ_JAHVHU010000009.1"/>
</dbReference>
<evidence type="ECO:0000313" key="1">
    <source>
        <dbReference type="EMBL" id="MBY5958530.1"/>
    </source>
</evidence>
<sequence>MKNIQIITMLTFAGILLALSCEKEKPEPMLPYENVFGTWDWVSSTTGWGVTTYVDSVDYSQSLEVTPQGAYSWKRNDSIAEAHTYTVQIDTVEGAQRFIYRFNDSSRVDQSFYIEQDTLNLTDQCADCDAHKFVRK</sequence>
<accession>A0A953L973</accession>
<dbReference type="Proteomes" id="UP000753961">
    <property type="component" value="Unassembled WGS sequence"/>
</dbReference>
<comment type="caution">
    <text evidence="1">The sequence shown here is derived from an EMBL/GenBank/DDBJ whole genome shotgun (WGS) entry which is preliminary data.</text>
</comment>